<evidence type="ECO:0000313" key="2">
    <source>
        <dbReference type="EMBL" id="RDI68723.1"/>
    </source>
</evidence>
<organism evidence="2 3">
    <name type="scientific">Nocardia pseudobrasiliensis</name>
    <dbReference type="NCBI Taxonomy" id="45979"/>
    <lineage>
        <taxon>Bacteria</taxon>
        <taxon>Bacillati</taxon>
        <taxon>Actinomycetota</taxon>
        <taxon>Actinomycetes</taxon>
        <taxon>Mycobacteriales</taxon>
        <taxon>Nocardiaceae</taxon>
        <taxon>Nocardia</taxon>
    </lineage>
</organism>
<dbReference type="CDD" id="cd04301">
    <property type="entry name" value="NAT_SF"/>
    <property type="match status" value="1"/>
</dbReference>
<name>A0A370IDB6_9NOCA</name>
<dbReference type="GO" id="GO:0016747">
    <property type="term" value="F:acyltransferase activity, transferring groups other than amino-acyl groups"/>
    <property type="evidence" value="ECO:0007669"/>
    <property type="project" value="InterPro"/>
</dbReference>
<dbReference type="InterPro" id="IPR016181">
    <property type="entry name" value="Acyl_CoA_acyltransferase"/>
</dbReference>
<dbReference type="Pfam" id="PF00583">
    <property type="entry name" value="Acetyltransf_1"/>
    <property type="match status" value="1"/>
</dbReference>
<dbReference type="Proteomes" id="UP000254869">
    <property type="component" value="Unassembled WGS sequence"/>
</dbReference>
<evidence type="ECO:0000259" key="1">
    <source>
        <dbReference type="PROSITE" id="PS51186"/>
    </source>
</evidence>
<dbReference type="InterPro" id="IPR000182">
    <property type="entry name" value="GNAT_dom"/>
</dbReference>
<evidence type="ECO:0000313" key="3">
    <source>
        <dbReference type="Proteomes" id="UP000254869"/>
    </source>
</evidence>
<keyword evidence="3" id="KW-1185">Reference proteome</keyword>
<reference evidence="2 3" key="1">
    <citation type="submission" date="2018-07" db="EMBL/GenBank/DDBJ databases">
        <title>Genomic Encyclopedia of Type Strains, Phase IV (KMG-IV): sequencing the most valuable type-strain genomes for metagenomic binning, comparative biology and taxonomic classification.</title>
        <authorList>
            <person name="Goeker M."/>
        </authorList>
    </citation>
    <scope>NUCLEOTIDE SEQUENCE [LARGE SCALE GENOMIC DNA]</scope>
    <source>
        <strain evidence="2 3">DSM 44290</strain>
    </source>
</reference>
<dbReference type="EMBL" id="QQBC01000001">
    <property type="protein sequence ID" value="RDI68723.1"/>
    <property type="molecule type" value="Genomic_DNA"/>
</dbReference>
<dbReference type="Gene3D" id="3.40.630.30">
    <property type="match status" value="1"/>
</dbReference>
<proteinExistence type="predicted"/>
<comment type="caution">
    <text evidence="2">The sequence shown here is derived from an EMBL/GenBank/DDBJ whole genome shotgun (WGS) entry which is preliminary data.</text>
</comment>
<feature type="domain" description="N-acetyltransferase" evidence="1">
    <location>
        <begin position="10"/>
        <end position="159"/>
    </location>
</feature>
<protein>
    <submittedName>
        <fullName evidence="2">Diamine N-acetyltransferase</fullName>
    </submittedName>
</protein>
<gene>
    <name evidence="2" type="ORF">DFR76_101258</name>
</gene>
<keyword evidence="2" id="KW-0808">Transferase</keyword>
<dbReference type="SUPFAM" id="SSF55729">
    <property type="entry name" value="Acyl-CoA N-acyltransferases (Nat)"/>
    <property type="match status" value="1"/>
</dbReference>
<accession>A0A370IDB6</accession>
<dbReference type="AlphaFoldDB" id="A0A370IDB6"/>
<dbReference type="PROSITE" id="PS51186">
    <property type="entry name" value="GNAT"/>
    <property type="match status" value="1"/>
</dbReference>
<sequence>MSESPVSADIRLRPVTAETAWDIFELSKTLSTEQRNMVADNAESVAEAHFSERAWFRAIYVGDEPAGFLMLHVGADEEIDCDGVYLWRFMIAGPYQGRGVGRRVLESLAGYLRGRGVRELHTSYGIGPGSPESFYKAVGFVPTGEFYGDDHEVGAVLRW</sequence>
<dbReference type="STRING" id="1210086.GCA_001613105_00107"/>
<dbReference type="RefSeq" id="WP_067990154.1">
    <property type="nucleotide sequence ID" value="NZ_QQBC01000001.1"/>
</dbReference>